<evidence type="ECO:0000313" key="1">
    <source>
        <dbReference type="EMBL" id="NML73471.1"/>
    </source>
</evidence>
<evidence type="ECO:0000313" key="2">
    <source>
        <dbReference type="Proteomes" id="UP000541470"/>
    </source>
</evidence>
<dbReference type="InterPro" id="IPR052922">
    <property type="entry name" value="Cytidylate_Kinase-2"/>
</dbReference>
<sequence>MPNFVGIEVAVEVLNAAQRVMVVGCPGGGKSTLSQALSAHFGLRYISMDKEFFWLPGWVARPRAEQRALITEAVAGERWIMDGSNPTSFDLRVPRSDLVIWARMRRLLSLWGVLTRVAKTYGRTRPDMASGCPEQLPDRAFLRYIWNFESVHGPVFVRNIDLHGPDVPVVVLNSRAEMRCMLDLAGVRA</sequence>
<proteinExistence type="predicted"/>
<comment type="caution">
    <text evidence="1">The sequence shown here is derived from an EMBL/GenBank/DDBJ whole genome shotgun (WGS) entry which is preliminary data.</text>
</comment>
<organism evidence="1 2">
    <name type="scientific">Rhizobium terricola</name>
    <dbReference type="NCBI Taxonomy" id="2728849"/>
    <lineage>
        <taxon>Bacteria</taxon>
        <taxon>Pseudomonadati</taxon>
        <taxon>Pseudomonadota</taxon>
        <taxon>Alphaproteobacteria</taxon>
        <taxon>Hyphomicrobiales</taxon>
        <taxon>Rhizobiaceae</taxon>
        <taxon>Rhizobium/Agrobacterium group</taxon>
        <taxon>Rhizobium</taxon>
    </lineage>
</organism>
<dbReference type="EMBL" id="JABBGK010000001">
    <property type="protein sequence ID" value="NML73471.1"/>
    <property type="molecule type" value="Genomic_DNA"/>
</dbReference>
<reference evidence="1 2" key="1">
    <citation type="submission" date="2020-04" db="EMBL/GenBank/DDBJ databases">
        <title>Rhizobium sp. S-51 isolated from soil.</title>
        <authorList>
            <person name="Dahal R.H."/>
        </authorList>
    </citation>
    <scope>NUCLEOTIDE SEQUENCE [LARGE SCALE GENOMIC DNA]</scope>
    <source>
        <strain evidence="1 2">S-51</strain>
    </source>
</reference>
<keyword evidence="2" id="KW-1185">Reference proteome</keyword>
<dbReference type="InterPro" id="IPR027417">
    <property type="entry name" value="P-loop_NTPase"/>
</dbReference>
<dbReference type="Gene3D" id="3.40.50.300">
    <property type="entry name" value="P-loop containing nucleotide triphosphate hydrolases"/>
    <property type="match status" value="1"/>
</dbReference>
<dbReference type="Proteomes" id="UP000541470">
    <property type="component" value="Unassembled WGS sequence"/>
</dbReference>
<dbReference type="AlphaFoldDB" id="A0A7Y0FV68"/>
<dbReference type="PANTHER" id="PTHR37816:SF1">
    <property type="entry name" value="TOXIN"/>
    <property type="match status" value="1"/>
</dbReference>
<dbReference type="PANTHER" id="PTHR37816">
    <property type="entry name" value="YALI0E33011P"/>
    <property type="match status" value="1"/>
</dbReference>
<protein>
    <submittedName>
        <fullName evidence="1">AAA family ATPase</fullName>
    </submittedName>
</protein>
<name>A0A7Y0FV68_9HYPH</name>
<dbReference type="RefSeq" id="WP_169587829.1">
    <property type="nucleotide sequence ID" value="NZ_JABBGK010000001.1"/>
</dbReference>
<dbReference type="SUPFAM" id="SSF52540">
    <property type="entry name" value="P-loop containing nucleoside triphosphate hydrolases"/>
    <property type="match status" value="1"/>
</dbReference>
<accession>A0A7Y0FV68</accession>
<gene>
    <name evidence="1" type="ORF">HHL25_04940</name>
</gene>